<dbReference type="Gene3D" id="3.10.20.90">
    <property type="entry name" value="Phosphatidylinositol 3-kinase Catalytic Subunit, Chain A, domain 1"/>
    <property type="match status" value="1"/>
</dbReference>
<dbReference type="Gene3D" id="1.10.1410.20">
    <property type="entry name" value="2'-5'-oligoadenylate synthetase 1, domain 2"/>
    <property type="match status" value="1"/>
</dbReference>
<dbReference type="Pfam" id="PF00240">
    <property type="entry name" value="ubiquitin"/>
    <property type="match status" value="1"/>
</dbReference>
<organism evidence="7 8">
    <name type="scientific">Phascolarctos cinereus</name>
    <name type="common">Koala</name>
    <dbReference type="NCBI Taxonomy" id="38626"/>
    <lineage>
        <taxon>Eukaryota</taxon>
        <taxon>Metazoa</taxon>
        <taxon>Chordata</taxon>
        <taxon>Craniata</taxon>
        <taxon>Vertebrata</taxon>
        <taxon>Euteleostomi</taxon>
        <taxon>Mammalia</taxon>
        <taxon>Metatheria</taxon>
        <taxon>Diprotodontia</taxon>
        <taxon>Phascolarctidae</taxon>
        <taxon>Phascolarctos</taxon>
    </lineage>
</organism>
<dbReference type="InterPro" id="IPR029071">
    <property type="entry name" value="Ubiquitin-like_domsf"/>
</dbReference>
<dbReference type="InterPro" id="IPR006117">
    <property type="entry name" value="2-5OAS_C_CS"/>
</dbReference>
<dbReference type="InterPro" id="IPR018952">
    <property type="entry name" value="2-5-oligoAdlate_synth_1_dom2/C"/>
</dbReference>
<name>A0A6P5LYU3_PHACI</name>
<evidence type="ECO:0000256" key="5">
    <source>
        <dbReference type="ARBA" id="ARBA00023118"/>
    </source>
</evidence>
<dbReference type="FunFam" id="3.30.460.10:FF:000007">
    <property type="entry name" value="2'-5'-oligoadenylate synthetase 1"/>
    <property type="match status" value="1"/>
</dbReference>
<evidence type="ECO:0000313" key="7">
    <source>
        <dbReference type="Proteomes" id="UP000515140"/>
    </source>
</evidence>
<dbReference type="SUPFAM" id="SSF81301">
    <property type="entry name" value="Nucleotidyltransferase"/>
    <property type="match status" value="1"/>
</dbReference>
<dbReference type="PROSITE" id="PS00833">
    <property type="entry name" value="25A_SYNTH_2"/>
    <property type="match status" value="1"/>
</dbReference>
<keyword evidence="3" id="KW-0391">Immunity</keyword>
<dbReference type="GO" id="GO:0005654">
    <property type="term" value="C:nucleoplasm"/>
    <property type="evidence" value="ECO:0007669"/>
    <property type="project" value="TreeGrafter"/>
</dbReference>
<keyword evidence="7" id="KW-1185">Reference proteome</keyword>
<dbReference type="AlphaFoldDB" id="A0A6P5LYU3"/>
<dbReference type="GO" id="GO:0003725">
    <property type="term" value="F:double-stranded RNA binding"/>
    <property type="evidence" value="ECO:0007669"/>
    <property type="project" value="TreeGrafter"/>
</dbReference>
<comment type="similarity">
    <text evidence="1">Belongs to the 2-5A synthase family.</text>
</comment>
<dbReference type="PANTHER" id="PTHR11258:SF16">
    <property type="entry name" value="2'-5'-OLIGOADENYLATE SYNTHASE-LIKE PROTEIN"/>
    <property type="match status" value="1"/>
</dbReference>
<dbReference type="KEGG" id="pcw:110222823"/>
<reference evidence="8" key="1">
    <citation type="submission" date="2025-08" db="UniProtKB">
        <authorList>
            <consortium name="RefSeq"/>
        </authorList>
    </citation>
    <scope>IDENTIFICATION</scope>
    <source>
        <tissue evidence="8">Spleen</tissue>
    </source>
</reference>
<keyword evidence="2" id="KW-0399">Innate immunity</keyword>
<evidence type="ECO:0000256" key="3">
    <source>
        <dbReference type="ARBA" id="ARBA00022859"/>
    </source>
</evidence>
<dbReference type="GO" id="GO:0045087">
    <property type="term" value="P:innate immune response"/>
    <property type="evidence" value="ECO:0007669"/>
    <property type="project" value="UniProtKB-KW"/>
</dbReference>
<dbReference type="SUPFAM" id="SSF81631">
    <property type="entry name" value="PAP/OAS1 substrate-binding domain"/>
    <property type="match status" value="1"/>
</dbReference>
<evidence type="ECO:0000313" key="8">
    <source>
        <dbReference type="RefSeq" id="XP_020863675.1"/>
    </source>
</evidence>
<gene>
    <name evidence="8" type="primary">LOC110222823</name>
</gene>
<dbReference type="Gene3D" id="3.30.460.10">
    <property type="entry name" value="Beta Polymerase, domain 2"/>
    <property type="match status" value="1"/>
</dbReference>
<sequence length="502" mass="58347">MEPPQSLFDTPAERLDSFIAHELLPTKECKQEIHEAFQMIQKFLRGSCFKVGEARVLKVLKAGSVMNGTMLKYEGEVHAVVFLSCYNYSVEASYHHDMLMLMKEKLQHYWKNPAYISEICMDLEVPGSLCFTIQSKVTSEPIDVVILTAYDALGSSHPTCPPPPETYMELIGANGFPGQFSPSFIKLRKSFIKSLPTKLKNLLRLVKHWYLQHLKFYCPKTPLPPVYALELLTVYAWETGTFQTENFNMARGFVSVMKLLQDHKDIRIYWTEYYSLQDRVITNFVKQQLKRKRPVILDPVDPTHNVGEGKRWDVVAQRAAQCLKKICCFDKYNCPIPAWNVKRVRSIQVTVKRQKGNNLTIWADPFEPIQQMKNHPKLTTLFRHQHYVFYQEPGSEQDILRCHLTFADYRIFSDVRICLVERVNCMIQLCVNCSRNRIPEHYSVDSNDLVGTLMSMIEEREGLLPGRYTLMFQGQHLHVEHPLGYYDIQKDDTLVLSEIEPY</sequence>
<protein>
    <submittedName>
        <fullName evidence="8">2'-5'-oligoadenylate synthase-like protein 1 isoform X1</fullName>
    </submittedName>
</protein>
<dbReference type="GO" id="GO:0051607">
    <property type="term" value="P:defense response to virus"/>
    <property type="evidence" value="ECO:0007669"/>
    <property type="project" value="UniProtKB-KW"/>
</dbReference>
<evidence type="ECO:0000256" key="4">
    <source>
        <dbReference type="ARBA" id="ARBA00022884"/>
    </source>
</evidence>
<dbReference type="RefSeq" id="XP_020863675.1">
    <property type="nucleotide sequence ID" value="XM_021008016.1"/>
</dbReference>
<dbReference type="PANTHER" id="PTHR11258">
    <property type="entry name" value="2-5 OLIGOADENYLATE SYNTHETASE"/>
    <property type="match status" value="1"/>
</dbReference>
<dbReference type="InParanoid" id="A0A6P5LYU3"/>
<dbReference type="InterPro" id="IPR043519">
    <property type="entry name" value="NT_sf"/>
</dbReference>
<feature type="domain" description="Ubiquitin-like" evidence="6">
    <location>
        <begin position="427"/>
        <end position="496"/>
    </location>
</feature>
<evidence type="ECO:0000256" key="1">
    <source>
        <dbReference type="ARBA" id="ARBA00009526"/>
    </source>
</evidence>
<dbReference type="GO" id="GO:0001730">
    <property type="term" value="F:2'-5'-oligoadenylate synthetase activity"/>
    <property type="evidence" value="ECO:0007669"/>
    <property type="project" value="TreeGrafter"/>
</dbReference>
<keyword evidence="5" id="KW-0051">Antiviral defense</keyword>
<dbReference type="GO" id="GO:0016020">
    <property type="term" value="C:membrane"/>
    <property type="evidence" value="ECO:0007669"/>
    <property type="project" value="TreeGrafter"/>
</dbReference>
<dbReference type="FunFam" id="1.10.1410.20:FF:000001">
    <property type="entry name" value="2'-5'-oligoadenylate synthetase 1"/>
    <property type="match status" value="1"/>
</dbReference>
<proteinExistence type="inferred from homology"/>
<dbReference type="PROSITE" id="PS50152">
    <property type="entry name" value="25A_SYNTH_3"/>
    <property type="match status" value="1"/>
</dbReference>
<dbReference type="Proteomes" id="UP000515140">
    <property type="component" value="Unplaced"/>
</dbReference>
<dbReference type="InterPro" id="IPR000626">
    <property type="entry name" value="Ubiquitin-like_dom"/>
</dbReference>
<keyword evidence="4" id="KW-0694">RNA-binding</keyword>
<evidence type="ECO:0000259" key="6">
    <source>
        <dbReference type="PROSITE" id="PS50053"/>
    </source>
</evidence>
<dbReference type="GeneID" id="110222823"/>
<evidence type="ECO:0000256" key="2">
    <source>
        <dbReference type="ARBA" id="ARBA00022588"/>
    </source>
</evidence>
<dbReference type="PROSITE" id="PS50053">
    <property type="entry name" value="UBIQUITIN_2"/>
    <property type="match status" value="1"/>
</dbReference>
<dbReference type="GO" id="GO:0045071">
    <property type="term" value="P:negative regulation of viral genome replication"/>
    <property type="evidence" value="ECO:0007669"/>
    <property type="project" value="TreeGrafter"/>
</dbReference>
<dbReference type="SUPFAM" id="SSF54236">
    <property type="entry name" value="Ubiquitin-like"/>
    <property type="match status" value="1"/>
</dbReference>
<dbReference type="Pfam" id="PF10421">
    <property type="entry name" value="OAS1_C"/>
    <property type="match status" value="1"/>
</dbReference>
<accession>A0A6P5LYU3</accession>
<dbReference type="GO" id="GO:0005829">
    <property type="term" value="C:cytosol"/>
    <property type="evidence" value="ECO:0007669"/>
    <property type="project" value="TreeGrafter"/>
</dbReference>